<reference evidence="6 7" key="1">
    <citation type="journal article" date="2015" name="Genome Announc.">
        <title>Expanding the biotechnology potential of lactobacilli through comparative genomics of 213 strains and associated genera.</title>
        <authorList>
            <person name="Sun Z."/>
            <person name="Harris H.M."/>
            <person name="McCann A."/>
            <person name="Guo C."/>
            <person name="Argimon S."/>
            <person name="Zhang W."/>
            <person name="Yang X."/>
            <person name="Jeffery I.B."/>
            <person name="Cooney J.C."/>
            <person name="Kagawa T.F."/>
            <person name="Liu W."/>
            <person name="Song Y."/>
            <person name="Salvetti E."/>
            <person name="Wrobel A."/>
            <person name="Rasinkangas P."/>
            <person name="Parkhill J."/>
            <person name="Rea M.C."/>
            <person name="O'Sullivan O."/>
            <person name="Ritari J."/>
            <person name="Douillard F.P."/>
            <person name="Paul Ross R."/>
            <person name="Yang R."/>
            <person name="Briner A.E."/>
            <person name="Felis G.E."/>
            <person name="de Vos W.M."/>
            <person name="Barrangou R."/>
            <person name="Klaenhammer T.R."/>
            <person name="Caufield P.W."/>
            <person name="Cui Y."/>
            <person name="Zhang H."/>
            <person name="O'Toole P.W."/>
        </authorList>
    </citation>
    <scope>NUCLEOTIDE SEQUENCE [LARGE SCALE GENOMIC DNA]</scope>
    <source>
        <strain evidence="6 7">DSM 13343</strain>
    </source>
</reference>
<evidence type="ECO:0000313" key="6">
    <source>
        <dbReference type="EMBL" id="KRL44465.1"/>
    </source>
</evidence>
<dbReference type="EMBL" id="AZEU01000152">
    <property type="protein sequence ID" value="KRL44465.1"/>
    <property type="molecule type" value="Genomic_DNA"/>
</dbReference>
<feature type="transmembrane region" description="Helical" evidence="5">
    <location>
        <begin position="166"/>
        <end position="184"/>
    </location>
</feature>
<evidence type="ECO:0000256" key="5">
    <source>
        <dbReference type="SAM" id="Phobius"/>
    </source>
</evidence>
<dbReference type="InterPro" id="IPR014743">
    <property type="entry name" value="Cl-channel_core"/>
</dbReference>
<dbReference type="PATRIC" id="fig|1423769.4.peg.1218"/>
<organism evidence="6 7">
    <name type="scientific">Lacticaseibacillus manihotivorans DSM 13343 = JCM 12514</name>
    <dbReference type="NCBI Taxonomy" id="1423769"/>
    <lineage>
        <taxon>Bacteria</taxon>
        <taxon>Bacillati</taxon>
        <taxon>Bacillota</taxon>
        <taxon>Bacilli</taxon>
        <taxon>Lactobacillales</taxon>
        <taxon>Lactobacillaceae</taxon>
        <taxon>Lacticaseibacillus</taxon>
    </lineage>
</organism>
<feature type="transmembrane region" description="Helical" evidence="5">
    <location>
        <begin position="244"/>
        <end position="264"/>
    </location>
</feature>
<evidence type="ECO:0000256" key="1">
    <source>
        <dbReference type="ARBA" id="ARBA00004141"/>
    </source>
</evidence>
<comment type="subcellular location">
    <subcellularLocation>
        <location evidence="1">Membrane</location>
        <topology evidence="1">Multi-pass membrane protein</topology>
    </subcellularLocation>
</comment>
<keyword evidence="3 5" id="KW-1133">Transmembrane helix</keyword>
<name>A0A0R1QIT9_9LACO</name>
<sequence>MHKRLTIWGYGVLASILIGSGLGGFYLLQGKLIEIVGIGHMVRPVFNALWITIIGVLIFWIQRRFNQLPKPLGQIRADLKATGTSDYRYLPLQFLLPALILTSGTSLGPEATLVSTTCLGGIWLLDKLRYLNANWGHLSTSGRLRAMFQVNHQLISRPAAQIHHSLWTPLTIGYFAAGVLSFYLTCKFGGEPSVIVYLGHSAWQWHELLWLLPIFIFGRGLGRLELALMISLRKIILGRVHRDWALLLIGGLAIYAASIWLPAINCSGMANFHLLAGSWQHHSTGALLLAAGLKLGLLTICLNTGWIGGDIFPVLFCTTAQGIALSFWLPIDPIFTIAVFAIAAGGTILESPLVAGGVMGIMFLPPNLLPISALIIALLILCDHFTQPHWVRLSDAVHKMLATH</sequence>
<dbReference type="InterPro" id="IPR001807">
    <property type="entry name" value="ClC"/>
</dbReference>
<dbReference type="SUPFAM" id="SSF81340">
    <property type="entry name" value="Clc chloride channel"/>
    <property type="match status" value="1"/>
</dbReference>
<evidence type="ECO:0000313" key="7">
    <source>
        <dbReference type="Proteomes" id="UP000051790"/>
    </source>
</evidence>
<evidence type="ECO:0008006" key="8">
    <source>
        <dbReference type="Google" id="ProtNLM"/>
    </source>
</evidence>
<accession>A0A0R1QIT9</accession>
<feature type="transmembrane region" description="Helical" evidence="5">
    <location>
        <begin position="208"/>
        <end position="232"/>
    </location>
</feature>
<dbReference type="RefSeq" id="WP_054716580.1">
    <property type="nucleotide sequence ID" value="NZ_AZEU01000152.1"/>
</dbReference>
<feature type="transmembrane region" description="Helical" evidence="5">
    <location>
        <begin position="284"/>
        <end position="304"/>
    </location>
</feature>
<evidence type="ECO:0000256" key="2">
    <source>
        <dbReference type="ARBA" id="ARBA00022692"/>
    </source>
</evidence>
<feature type="transmembrane region" description="Helical" evidence="5">
    <location>
        <begin position="368"/>
        <end position="386"/>
    </location>
</feature>
<dbReference type="Gene3D" id="1.10.3080.10">
    <property type="entry name" value="Clc chloride channel"/>
    <property type="match status" value="1"/>
</dbReference>
<feature type="transmembrane region" description="Helical" evidence="5">
    <location>
        <begin position="7"/>
        <end position="29"/>
    </location>
</feature>
<dbReference type="GO" id="GO:0016020">
    <property type="term" value="C:membrane"/>
    <property type="evidence" value="ECO:0007669"/>
    <property type="project" value="UniProtKB-SubCell"/>
</dbReference>
<comment type="caution">
    <text evidence="6">The sequence shown here is derived from an EMBL/GenBank/DDBJ whole genome shotgun (WGS) entry which is preliminary data.</text>
</comment>
<dbReference type="AlphaFoldDB" id="A0A0R1QIT9"/>
<dbReference type="Pfam" id="PF00654">
    <property type="entry name" value="Voltage_CLC"/>
    <property type="match status" value="1"/>
</dbReference>
<gene>
    <name evidence="6" type="ORF">FD01_GL001128</name>
</gene>
<dbReference type="OrthoDB" id="2729535at2"/>
<evidence type="ECO:0000256" key="3">
    <source>
        <dbReference type="ARBA" id="ARBA00022989"/>
    </source>
</evidence>
<proteinExistence type="predicted"/>
<dbReference type="GO" id="GO:0015108">
    <property type="term" value="F:chloride transmembrane transporter activity"/>
    <property type="evidence" value="ECO:0007669"/>
    <property type="project" value="InterPro"/>
</dbReference>
<feature type="transmembrane region" description="Helical" evidence="5">
    <location>
        <begin position="337"/>
        <end position="361"/>
    </location>
</feature>
<evidence type="ECO:0000256" key="4">
    <source>
        <dbReference type="ARBA" id="ARBA00023136"/>
    </source>
</evidence>
<protein>
    <recommendedName>
        <fullName evidence="8">Chloride channel protein</fullName>
    </recommendedName>
</protein>
<keyword evidence="2 5" id="KW-0812">Transmembrane</keyword>
<feature type="transmembrane region" description="Helical" evidence="5">
    <location>
        <begin position="41"/>
        <end position="61"/>
    </location>
</feature>
<dbReference type="Proteomes" id="UP000051790">
    <property type="component" value="Unassembled WGS sequence"/>
</dbReference>
<keyword evidence="4 5" id="KW-0472">Membrane</keyword>
<keyword evidence="7" id="KW-1185">Reference proteome</keyword>